<evidence type="ECO:0000313" key="2">
    <source>
        <dbReference type="Proteomes" id="UP000235162"/>
    </source>
</evidence>
<keyword evidence="2" id="KW-1185">Reference proteome</keyword>
<dbReference type="KEGG" id="hja:BST95_10550"/>
<dbReference type="InterPro" id="IPR014955">
    <property type="entry name" value="DUF1826"/>
</dbReference>
<name>A0AAP8MF02_9GAMM</name>
<reference evidence="1 2" key="1">
    <citation type="submission" date="2018-01" db="EMBL/GenBank/DDBJ databases">
        <title>The draft genome sequence of Halioglobus japonicus S1-36.</title>
        <authorList>
            <person name="Du Z.-J."/>
            <person name="Shi M.-J."/>
        </authorList>
    </citation>
    <scope>NUCLEOTIDE SEQUENCE [LARGE SCALE GENOMIC DNA]</scope>
    <source>
        <strain evidence="1 2">S1-36</strain>
    </source>
</reference>
<dbReference type="RefSeq" id="WP_084199327.1">
    <property type="nucleotide sequence ID" value="NZ_BMYL01000002.1"/>
</dbReference>
<protein>
    <submittedName>
        <fullName evidence="1">DUF1826 domain-containing protein</fullName>
    </submittedName>
</protein>
<dbReference type="Pfam" id="PF08856">
    <property type="entry name" value="DUF1826"/>
    <property type="match status" value="1"/>
</dbReference>
<dbReference type="Proteomes" id="UP000235162">
    <property type="component" value="Unassembled WGS sequence"/>
</dbReference>
<proteinExistence type="predicted"/>
<evidence type="ECO:0000313" key="1">
    <source>
        <dbReference type="EMBL" id="PLW86635.1"/>
    </source>
</evidence>
<gene>
    <name evidence="1" type="ORF">C0029_09580</name>
</gene>
<dbReference type="AlphaFoldDB" id="A0AAP8MF02"/>
<organism evidence="1 2">
    <name type="scientific">Halioglobus japonicus</name>
    <dbReference type="NCBI Taxonomy" id="930805"/>
    <lineage>
        <taxon>Bacteria</taxon>
        <taxon>Pseudomonadati</taxon>
        <taxon>Pseudomonadota</taxon>
        <taxon>Gammaproteobacteria</taxon>
        <taxon>Cellvibrionales</taxon>
        <taxon>Halieaceae</taxon>
        <taxon>Halioglobus</taxon>
    </lineage>
</organism>
<comment type="caution">
    <text evidence="1">The sequence shown here is derived from an EMBL/GenBank/DDBJ whole genome shotgun (WGS) entry which is preliminary data.</text>
</comment>
<accession>A0AAP8MF02</accession>
<sequence>MLQTTYSHSHELPAEVAHQQGEQIRILETISNPEVNLSLWQRPEEHRVALEAATLATHPLRDARRPTSLTSFDEDVCALLQLQGVNPANYEALRADMFMLTQLFAPLTEGRPFRFRLLTTAKDDCRRFHLDRINLRLLCTYHGPGTEWLRNEQVDRLAQARGAPNEDIIRFGEASRFQPFWVGIMRGDPANNGDGLVHRSPPIAGTGQARVLFCLDC</sequence>
<dbReference type="EMBL" id="PKUR01000002">
    <property type="protein sequence ID" value="PLW86635.1"/>
    <property type="molecule type" value="Genomic_DNA"/>
</dbReference>